<name>A0AAW0U8D0_SCYPA</name>
<feature type="region of interest" description="Disordered" evidence="1">
    <location>
        <begin position="1"/>
        <end position="28"/>
    </location>
</feature>
<reference evidence="3 4" key="1">
    <citation type="submission" date="2023-03" db="EMBL/GenBank/DDBJ databases">
        <title>High-quality genome of Scylla paramamosain provides insights in environmental adaptation.</title>
        <authorList>
            <person name="Zhang L."/>
        </authorList>
    </citation>
    <scope>NUCLEOTIDE SEQUENCE [LARGE SCALE GENOMIC DNA]</scope>
    <source>
        <strain evidence="3">LZ_2023a</strain>
        <tissue evidence="3">Muscle</tissue>
    </source>
</reference>
<accession>A0AAW0U8D0</accession>
<protein>
    <submittedName>
        <fullName evidence="3">Uncharacterized protein</fullName>
    </submittedName>
</protein>
<gene>
    <name evidence="3" type="ORF">O3P69_005408</name>
</gene>
<evidence type="ECO:0000256" key="2">
    <source>
        <dbReference type="SAM" id="Phobius"/>
    </source>
</evidence>
<evidence type="ECO:0000256" key="1">
    <source>
        <dbReference type="SAM" id="MobiDB-lite"/>
    </source>
</evidence>
<dbReference type="AlphaFoldDB" id="A0AAW0U8D0"/>
<keyword evidence="4" id="KW-1185">Reference proteome</keyword>
<dbReference type="Proteomes" id="UP001487740">
    <property type="component" value="Unassembled WGS sequence"/>
</dbReference>
<keyword evidence="2" id="KW-0812">Transmembrane</keyword>
<keyword evidence="2" id="KW-0472">Membrane</keyword>
<sequence length="406" mass="42283">MATLRSCKQVGGSDGGGGGSGGEVEGRDRGAVQAADIKEKKNARTSKVVFGSLILDLLGFMVVLPLSPALLDYYSKHDSSGLYSSLLSSVTYYQHIISVPARFHSVLFGGMALSVLLECSSALGTFLCVLECLGTSEGALGAAAAPSASVSALGTPRISVAVPGDVSGVSAASQGHLDMRLHAPGELLDVSAASHVSLSVSKRLMHPDDAHASWDVSDRPCSVSKHLTCLPRAPVAPEMSHVSQSTLMMSHASLMSSGHRDDRPHASLDTSLMTSPCVSCVLSVSDHIRLSHVPLMSRDVPSVSSALSVPKASHGRLMCPGVSWDASCESLPEGLMMMIPAFILIGASETNLGLYSGLMLYAIGSSMMVPCLTALASCHGAASHKGTLLNLRRIINTKVDSNPLDY</sequence>
<feature type="compositionally biased region" description="Gly residues" evidence="1">
    <location>
        <begin position="12"/>
        <end position="23"/>
    </location>
</feature>
<proteinExistence type="predicted"/>
<comment type="caution">
    <text evidence="3">The sequence shown here is derived from an EMBL/GenBank/DDBJ whole genome shotgun (WGS) entry which is preliminary data.</text>
</comment>
<evidence type="ECO:0000313" key="4">
    <source>
        <dbReference type="Proteomes" id="UP001487740"/>
    </source>
</evidence>
<evidence type="ECO:0000313" key="3">
    <source>
        <dbReference type="EMBL" id="KAK8396344.1"/>
    </source>
</evidence>
<keyword evidence="2" id="KW-1133">Transmembrane helix</keyword>
<dbReference type="EMBL" id="JARAKH010000016">
    <property type="protein sequence ID" value="KAK8396344.1"/>
    <property type="molecule type" value="Genomic_DNA"/>
</dbReference>
<organism evidence="3 4">
    <name type="scientific">Scylla paramamosain</name>
    <name type="common">Mud crab</name>
    <dbReference type="NCBI Taxonomy" id="85552"/>
    <lineage>
        <taxon>Eukaryota</taxon>
        <taxon>Metazoa</taxon>
        <taxon>Ecdysozoa</taxon>
        <taxon>Arthropoda</taxon>
        <taxon>Crustacea</taxon>
        <taxon>Multicrustacea</taxon>
        <taxon>Malacostraca</taxon>
        <taxon>Eumalacostraca</taxon>
        <taxon>Eucarida</taxon>
        <taxon>Decapoda</taxon>
        <taxon>Pleocyemata</taxon>
        <taxon>Brachyura</taxon>
        <taxon>Eubrachyura</taxon>
        <taxon>Portunoidea</taxon>
        <taxon>Portunidae</taxon>
        <taxon>Portuninae</taxon>
        <taxon>Scylla</taxon>
    </lineage>
</organism>
<feature type="transmembrane region" description="Helical" evidence="2">
    <location>
        <begin position="48"/>
        <end position="71"/>
    </location>
</feature>